<gene>
    <name evidence="1" type="ORF">QTG54_008185</name>
</gene>
<dbReference type="EMBL" id="JATAAI010000014">
    <property type="protein sequence ID" value="KAK1740933.1"/>
    <property type="molecule type" value="Genomic_DNA"/>
</dbReference>
<evidence type="ECO:0000313" key="1">
    <source>
        <dbReference type="EMBL" id="KAK1740933.1"/>
    </source>
</evidence>
<proteinExistence type="predicted"/>
<comment type="caution">
    <text evidence="1">The sequence shown here is derived from an EMBL/GenBank/DDBJ whole genome shotgun (WGS) entry which is preliminary data.</text>
</comment>
<reference evidence="1" key="1">
    <citation type="submission" date="2023-06" db="EMBL/GenBank/DDBJ databases">
        <title>Survivors Of The Sea: Transcriptome response of Skeletonema marinoi to long-term dormancy.</title>
        <authorList>
            <person name="Pinder M.I.M."/>
            <person name="Kourtchenko O."/>
            <person name="Robertson E.K."/>
            <person name="Larsson T."/>
            <person name="Maumus F."/>
            <person name="Osuna-Cruz C.M."/>
            <person name="Vancaester E."/>
            <person name="Stenow R."/>
            <person name="Vandepoele K."/>
            <person name="Ploug H."/>
            <person name="Bruchert V."/>
            <person name="Godhe A."/>
            <person name="Topel M."/>
        </authorList>
    </citation>
    <scope>NUCLEOTIDE SEQUENCE</scope>
    <source>
        <strain evidence="1">R05AC</strain>
    </source>
</reference>
<evidence type="ECO:0000313" key="2">
    <source>
        <dbReference type="Proteomes" id="UP001224775"/>
    </source>
</evidence>
<sequence length="377" mass="42661">MSTATKCNSGNKRNSDGSLRAENTTICLVDIPVEPLAHVASFLSATSQAIFGLAVAAVNDKILNKNSFAIVGDQWDSLDFTEIEKELAARLTDDDIKAVLWCIDAANKVKRLSLAHCVNITGSCLEQLRGSQIIEQIDLSLVGRHEDPVLIEPWHPPRKDESLVLPFVPPISCENVLPILDSIIVSEQCSLQHLQFPKAWRTNYPSEKDSNWSSWSRWNYDTSFKPDPTFVRFLMRYNQMLMNRGISCVKCSHNLHSSGYQLVGSSVSDRKSFYTFGNQNHTCSQCMKHYCYRCGIQDSNEEFRNRRDGIGDFHLERCNVCEREQCVECSGMYRCETCPSSTTFCMNCKESTKCSLCSNRECNDCDLSRCESCKKEL</sequence>
<dbReference type="AlphaFoldDB" id="A0AAD8Y7E0"/>
<dbReference type="Proteomes" id="UP001224775">
    <property type="component" value="Unassembled WGS sequence"/>
</dbReference>
<accession>A0AAD8Y7E0</accession>
<name>A0AAD8Y7E0_9STRA</name>
<keyword evidence="2" id="KW-1185">Reference proteome</keyword>
<organism evidence="1 2">
    <name type="scientific">Skeletonema marinoi</name>
    <dbReference type="NCBI Taxonomy" id="267567"/>
    <lineage>
        <taxon>Eukaryota</taxon>
        <taxon>Sar</taxon>
        <taxon>Stramenopiles</taxon>
        <taxon>Ochrophyta</taxon>
        <taxon>Bacillariophyta</taxon>
        <taxon>Coscinodiscophyceae</taxon>
        <taxon>Thalassiosirophycidae</taxon>
        <taxon>Thalassiosirales</taxon>
        <taxon>Skeletonemataceae</taxon>
        <taxon>Skeletonema</taxon>
        <taxon>Skeletonema marinoi-dohrnii complex</taxon>
    </lineage>
</organism>
<protein>
    <submittedName>
        <fullName evidence="1">Uncharacterized protein</fullName>
    </submittedName>
</protein>